<feature type="domain" description="HTH luxR-type" evidence="4">
    <location>
        <begin position="155"/>
        <end position="220"/>
    </location>
</feature>
<protein>
    <submittedName>
        <fullName evidence="6">Response regulator transcription factor</fullName>
    </submittedName>
</protein>
<dbReference type="PANTHER" id="PTHR43214">
    <property type="entry name" value="TWO-COMPONENT RESPONSE REGULATOR"/>
    <property type="match status" value="1"/>
</dbReference>
<keyword evidence="1 3" id="KW-0597">Phosphoprotein</keyword>
<dbReference type="InterPro" id="IPR011006">
    <property type="entry name" value="CheY-like_superfamily"/>
</dbReference>
<feature type="domain" description="Response regulatory" evidence="5">
    <location>
        <begin position="17"/>
        <end position="134"/>
    </location>
</feature>
<dbReference type="SUPFAM" id="SSF52172">
    <property type="entry name" value="CheY-like"/>
    <property type="match status" value="1"/>
</dbReference>
<dbReference type="CDD" id="cd06170">
    <property type="entry name" value="LuxR_C_like"/>
    <property type="match status" value="1"/>
</dbReference>
<name>A0A9X1QGP8_9BACT</name>
<feature type="modified residue" description="4-aspartylphosphate" evidence="3">
    <location>
        <position position="68"/>
    </location>
</feature>
<reference evidence="6" key="1">
    <citation type="submission" date="2022-01" db="EMBL/GenBank/DDBJ databases">
        <title>Novel species in genus Dyadobacter.</title>
        <authorList>
            <person name="Ma C."/>
        </authorList>
    </citation>
    <scope>NUCLEOTIDE SEQUENCE</scope>
    <source>
        <strain evidence="6">CY357</strain>
    </source>
</reference>
<evidence type="ECO:0000313" key="7">
    <source>
        <dbReference type="Proteomes" id="UP001139411"/>
    </source>
</evidence>
<evidence type="ECO:0000313" key="6">
    <source>
        <dbReference type="EMBL" id="MCF2500564.1"/>
    </source>
</evidence>
<dbReference type="InterPro" id="IPR016032">
    <property type="entry name" value="Sig_transdc_resp-reg_C-effctor"/>
</dbReference>
<dbReference type="SMART" id="SM00421">
    <property type="entry name" value="HTH_LUXR"/>
    <property type="match status" value="1"/>
</dbReference>
<comment type="caution">
    <text evidence="6">The sequence shown here is derived from an EMBL/GenBank/DDBJ whole genome shotgun (WGS) entry which is preliminary data.</text>
</comment>
<proteinExistence type="predicted"/>
<dbReference type="InterPro" id="IPR039420">
    <property type="entry name" value="WalR-like"/>
</dbReference>
<dbReference type="Gene3D" id="3.40.50.2300">
    <property type="match status" value="1"/>
</dbReference>
<dbReference type="GO" id="GO:0000160">
    <property type="term" value="P:phosphorelay signal transduction system"/>
    <property type="evidence" value="ECO:0007669"/>
    <property type="project" value="InterPro"/>
</dbReference>
<dbReference type="AlphaFoldDB" id="A0A9X1QGP8"/>
<dbReference type="EMBL" id="JAKFFV010000012">
    <property type="protein sequence ID" value="MCF2500564.1"/>
    <property type="molecule type" value="Genomic_DNA"/>
</dbReference>
<dbReference type="SMART" id="SM00448">
    <property type="entry name" value="REC"/>
    <property type="match status" value="1"/>
</dbReference>
<dbReference type="PROSITE" id="PS50110">
    <property type="entry name" value="RESPONSE_REGULATORY"/>
    <property type="match status" value="1"/>
</dbReference>
<evidence type="ECO:0000256" key="2">
    <source>
        <dbReference type="ARBA" id="ARBA00023125"/>
    </source>
</evidence>
<dbReference type="Proteomes" id="UP001139411">
    <property type="component" value="Unassembled WGS sequence"/>
</dbReference>
<gene>
    <name evidence="6" type="ORF">L0661_19750</name>
</gene>
<dbReference type="PRINTS" id="PR00038">
    <property type="entry name" value="HTHLUXR"/>
</dbReference>
<dbReference type="GO" id="GO:0006355">
    <property type="term" value="P:regulation of DNA-templated transcription"/>
    <property type="evidence" value="ECO:0007669"/>
    <property type="project" value="InterPro"/>
</dbReference>
<evidence type="ECO:0000259" key="4">
    <source>
        <dbReference type="PROSITE" id="PS50043"/>
    </source>
</evidence>
<dbReference type="Pfam" id="PF00072">
    <property type="entry name" value="Response_reg"/>
    <property type="match status" value="1"/>
</dbReference>
<keyword evidence="2" id="KW-0238">DNA-binding</keyword>
<sequence length="232" mass="26000">MDNTNYFPGKHKNSSINIALVDQLTLLTDALRNVLCQMQEVNAVVSYADGKEFMADHAMFLPDILIMDWAINGMTGLELLNSARSAVSKDLKIIIISSVTDVQTIKHVIRRGANSFLPKSASLEELKEAIVSVIAGKQYIGKGIRDNLINSVFTDEQVVLHLSPREKEVLQKVCSGRTIKEIAYDLKLSAHTVQYYHRCVMDKLKVKRTTDLIVYALQHGLYIPEMKQPANV</sequence>
<dbReference type="SUPFAM" id="SSF46894">
    <property type="entry name" value="C-terminal effector domain of the bipartite response regulators"/>
    <property type="match status" value="1"/>
</dbReference>
<organism evidence="6 7">
    <name type="scientific">Dyadobacter chenhuakuii</name>
    <dbReference type="NCBI Taxonomy" id="2909339"/>
    <lineage>
        <taxon>Bacteria</taxon>
        <taxon>Pseudomonadati</taxon>
        <taxon>Bacteroidota</taxon>
        <taxon>Cytophagia</taxon>
        <taxon>Cytophagales</taxon>
        <taxon>Spirosomataceae</taxon>
        <taxon>Dyadobacter</taxon>
    </lineage>
</organism>
<evidence type="ECO:0000256" key="1">
    <source>
        <dbReference type="ARBA" id="ARBA00022553"/>
    </source>
</evidence>
<dbReference type="RefSeq" id="WP_235159498.1">
    <property type="nucleotide sequence ID" value="NZ_JAKFFV010000012.1"/>
</dbReference>
<accession>A0A9X1QGP8</accession>
<dbReference type="CDD" id="cd17535">
    <property type="entry name" value="REC_NarL-like"/>
    <property type="match status" value="1"/>
</dbReference>
<evidence type="ECO:0000256" key="3">
    <source>
        <dbReference type="PROSITE-ProRule" id="PRU00169"/>
    </source>
</evidence>
<dbReference type="PROSITE" id="PS50043">
    <property type="entry name" value="HTH_LUXR_2"/>
    <property type="match status" value="1"/>
</dbReference>
<dbReference type="InterPro" id="IPR001789">
    <property type="entry name" value="Sig_transdc_resp-reg_receiver"/>
</dbReference>
<dbReference type="InterPro" id="IPR058245">
    <property type="entry name" value="NreC/VraR/RcsB-like_REC"/>
</dbReference>
<dbReference type="InterPro" id="IPR000792">
    <property type="entry name" value="Tscrpt_reg_LuxR_C"/>
</dbReference>
<dbReference type="Pfam" id="PF00196">
    <property type="entry name" value="GerE"/>
    <property type="match status" value="1"/>
</dbReference>
<evidence type="ECO:0000259" key="5">
    <source>
        <dbReference type="PROSITE" id="PS50110"/>
    </source>
</evidence>
<dbReference type="GO" id="GO:0003677">
    <property type="term" value="F:DNA binding"/>
    <property type="evidence" value="ECO:0007669"/>
    <property type="project" value="UniProtKB-KW"/>
</dbReference>